<dbReference type="Gene3D" id="2.170.260.40">
    <property type="match status" value="1"/>
</dbReference>
<keyword evidence="3 5" id="KW-0269">Exonuclease</keyword>
<dbReference type="GO" id="GO:0000932">
    <property type="term" value="C:P-body"/>
    <property type="evidence" value="ECO:0007669"/>
    <property type="project" value="EnsemblFungi"/>
</dbReference>
<feature type="compositionally biased region" description="Low complexity" evidence="7">
    <location>
        <begin position="1404"/>
        <end position="1419"/>
    </location>
</feature>
<dbReference type="GO" id="GO:0006413">
    <property type="term" value="P:translational initiation"/>
    <property type="evidence" value="ECO:0007669"/>
    <property type="project" value="EnsemblFungi"/>
</dbReference>
<organism evidence="13 14">
    <name type="scientific">Tetrapisispora phaffii (strain ATCC 24235 / CBS 4417 / NBRC 1672 / NRRL Y-8282 / UCD 70-5)</name>
    <name type="common">Yeast</name>
    <name type="synonym">Fabospora phaffii</name>
    <dbReference type="NCBI Taxonomy" id="1071381"/>
    <lineage>
        <taxon>Eukaryota</taxon>
        <taxon>Fungi</taxon>
        <taxon>Dikarya</taxon>
        <taxon>Ascomycota</taxon>
        <taxon>Saccharomycotina</taxon>
        <taxon>Saccharomycetes</taxon>
        <taxon>Saccharomycetales</taxon>
        <taxon>Saccharomycetaceae</taxon>
        <taxon>Tetrapisispora</taxon>
    </lineage>
</organism>
<dbReference type="GO" id="GO:0016078">
    <property type="term" value="P:tRNA decay"/>
    <property type="evidence" value="ECO:0007669"/>
    <property type="project" value="EnsemblFungi"/>
</dbReference>
<dbReference type="InterPro" id="IPR004859">
    <property type="entry name" value="Xrn1_N"/>
</dbReference>
<evidence type="ECO:0000313" key="13">
    <source>
        <dbReference type="EMBL" id="CCE64261.1"/>
    </source>
</evidence>
<dbReference type="GO" id="GO:0003682">
    <property type="term" value="F:chromatin binding"/>
    <property type="evidence" value="ECO:0007669"/>
    <property type="project" value="EnsemblFungi"/>
</dbReference>
<keyword evidence="2 5" id="KW-0378">Hydrolase</keyword>
<keyword evidence="6" id="KW-0175">Coiled coil</keyword>
<dbReference type="GO" id="GO:0016242">
    <property type="term" value="P:negative regulation of macroautophagy"/>
    <property type="evidence" value="ECO:0007669"/>
    <property type="project" value="EnsemblFungi"/>
</dbReference>
<evidence type="ECO:0000256" key="5">
    <source>
        <dbReference type="PIRNR" id="PIRNR006743"/>
    </source>
</evidence>
<feature type="region of interest" description="Disordered" evidence="7">
    <location>
        <begin position="1360"/>
        <end position="1492"/>
    </location>
</feature>
<dbReference type="Pfam" id="PF18332">
    <property type="entry name" value="XRN1_D1"/>
    <property type="match status" value="1"/>
</dbReference>
<gene>
    <name evidence="13" type="primary">TPHA0H00510</name>
    <name evidence="13" type="ordered locus">TPHA_0H00510</name>
</gene>
<dbReference type="PANTHER" id="PTHR12341:SF7">
    <property type="entry name" value="5'-3' EXORIBONUCLEASE 1"/>
    <property type="match status" value="1"/>
</dbReference>
<feature type="domain" description="5'-3' exoribonuclease 1 SH3-like" evidence="10">
    <location>
        <begin position="1199"/>
        <end position="1269"/>
    </location>
</feature>
<dbReference type="PANTHER" id="PTHR12341">
    <property type="entry name" value="5'-&gt;3' EXORIBONUCLEASE"/>
    <property type="match status" value="1"/>
</dbReference>
<keyword evidence="5" id="KW-0963">Cytoplasm</keyword>
<dbReference type="EC" id="3.1.13.-" evidence="5"/>
<comment type="similarity">
    <text evidence="4 5">Belongs to the 5'-3' exonuclease family.</text>
</comment>
<dbReference type="InterPro" id="IPR047007">
    <property type="entry name" value="XRN1_D1_sf"/>
</dbReference>
<feature type="compositionally biased region" description="Polar residues" evidence="7">
    <location>
        <begin position="1360"/>
        <end position="1377"/>
    </location>
</feature>
<evidence type="ECO:0000256" key="1">
    <source>
        <dbReference type="ARBA" id="ARBA00022722"/>
    </source>
</evidence>
<feature type="domain" description="5'-3' exoribonuclease 1 D1" evidence="11">
    <location>
        <begin position="762"/>
        <end position="949"/>
    </location>
</feature>
<comment type="function">
    <text evidence="5">Multifunctional protein that exhibits several independent functions at different levels of the cellular processes. 5'-3' exonuclease component of the nonsense-mediated mRNA decay (NMD) which is a highly conserved mRNA degradation pathway, an RNA surveillance system whose role is to identify and rid cells of mRNA with premature termination codons and thus prevents accumulation of potentially harmful truncated proteins.</text>
</comment>
<keyword evidence="1 5" id="KW-0540">Nuclease</keyword>
<dbReference type="GO" id="GO:0006995">
    <property type="term" value="P:cellular response to nitrogen starvation"/>
    <property type="evidence" value="ECO:0007669"/>
    <property type="project" value="EnsemblFungi"/>
</dbReference>
<dbReference type="EMBL" id="HE612863">
    <property type="protein sequence ID" value="CCE64261.1"/>
    <property type="molecule type" value="Genomic_DNA"/>
</dbReference>
<evidence type="ECO:0000256" key="6">
    <source>
        <dbReference type="SAM" id="Coils"/>
    </source>
</evidence>
<dbReference type="OrthoDB" id="372487at2759"/>
<dbReference type="GO" id="GO:0031370">
    <property type="term" value="F:eukaryotic initiation factor 4G binding"/>
    <property type="evidence" value="ECO:0007669"/>
    <property type="project" value="EnsemblFungi"/>
</dbReference>
<keyword evidence="14" id="KW-1185">Reference proteome</keyword>
<dbReference type="InterPro" id="IPR047008">
    <property type="entry name" value="XRN1_SH3_sf"/>
</dbReference>
<dbReference type="InterPro" id="IPR027073">
    <property type="entry name" value="5_3_exoribonuclease"/>
</dbReference>
<dbReference type="Pfam" id="PF18129">
    <property type="entry name" value="SH3_12"/>
    <property type="match status" value="1"/>
</dbReference>
<dbReference type="GO" id="GO:0070966">
    <property type="term" value="P:nuclear-transcribed mRNA catabolic process, no-go decay"/>
    <property type="evidence" value="ECO:0007669"/>
    <property type="project" value="EnsemblFungi"/>
</dbReference>
<dbReference type="Gene3D" id="3.40.50.12390">
    <property type="match status" value="2"/>
</dbReference>
<dbReference type="GO" id="GO:0061157">
    <property type="term" value="P:mRNA destabilization"/>
    <property type="evidence" value="ECO:0007669"/>
    <property type="project" value="EnsemblFungi"/>
</dbReference>
<dbReference type="PIRSF" id="PIRSF006743">
    <property type="entry name" value="Exonuclease_Xnr1"/>
    <property type="match status" value="1"/>
</dbReference>
<dbReference type="STRING" id="1071381.G8BWV7"/>
<feature type="compositionally biased region" description="Pro residues" evidence="7">
    <location>
        <begin position="1384"/>
        <end position="1403"/>
    </location>
</feature>
<dbReference type="GO" id="GO:0090512">
    <property type="term" value="C:eisosome membrane domain/MCC"/>
    <property type="evidence" value="ECO:0007669"/>
    <property type="project" value="EnsemblFungi"/>
</dbReference>
<feature type="domain" description="Xrn1 helical" evidence="9">
    <location>
        <begin position="274"/>
        <end position="537"/>
    </location>
</feature>
<protein>
    <recommendedName>
        <fullName evidence="5">5'-3' exoribonuclease 1</fullName>
        <ecNumber evidence="5">3.1.13.-</ecNumber>
    </recommendedName>
</protein>
<dbReference type="GO" id="GO:0003723">
    <property type="term" value="F:RNA binding"/>
    <property type="evidence" value="ECO:0007669"/>
    <property type="project" value="UniProtKB-KW"/>
</dbReference>
<dbReference type="InterPro" id="IPR040992">
    <property type="entry name" value="XRN1_D1"/>
</dbReference>
<evidence type="ECO:0000259" key="9">
    <source>
        <dbReference type="Pfam" id="PF17846"/>
    </source>
</evidence>
<keyword evidence="5" id="KW-0694">RNA-binding</keyword>
<dbReference type="KEGG" id="tpf:TPHA_0H00510"/>
<dbReference type="GO" id="GO:0007089">
    <property type="term" value="P:traversing start control point of mitotic cell cycle"/>
    <property type="evidence" value="ECO:0007669"/>
    <property type="project" value="EnsemblFungi"/>
</dbReference>
<reference evidence="13 14" key="1">
    <citation type="journal article" date="2011" name="Proc. Natl. Acad. Sci. U.S.A.">
        <title>Evolutionary erosion of yeast sex chromosomes by mating-type switching accidents.</title>
        <authorList>
            <person name="Gordon J.L."/>
            <person name="Armisen D."/>
            <person name="Proux-Wera E."/>
            <person name="Oheigeartaigh S.S."/>
            <person name="Byrne K.P."/>
            <person name="Wolfe K.H."/>
        </authorList>
    </citation>
    <scope>NUCLEOTIDE SEQUENCE [LARGE SCALE GENOMIC DNA]</scope>
    <source>
        <strain evidence="14">ATCC 24235 / CBS 4417 / NBRC 1672 / NRRL Y-8282 / UCD 70-5</strain>
    </source>
</reference>
<dbReference type="Gene3D" id="2.30.30.750">
    <property type="match status" value="1"/>
</dbReference>
<evidence type="ECO:0000256" key="3">
    <source>
        <dbReference type="ARBA" id="ARBA00022839"/>
    </source>
</evidence>
<dbReference type="GO" id="GO:0005634">
    <property type="term" value="C:nucleus"/>
    <property type="evidence" value="ECO:0007669"/>
    <property type="project" value="EnsemblFungi"/>
</dbReference>
<dbReference type="GO" id="GO:0043144">
    <property type="term" value="P:sno(s)RNA processing"/>
    <property type="evidence" value="ECO:0007669"/>
    <property type="project" value="EnsemblFungi"/>
</dbReference>
<evidence type="ECO:0000256" key="7">
    <source>
        <dbReference type="SAM" id="MobiDB-lite"/>
    </source>
</evidence>
<dbReference type="FunFam" id="3.40.50.12390:FF:000002">
    <property type="entry name" value="5'-3' exoribonuclease 1"/>
    <property type="match status" value="1"/>
</dbReference>
<dbReference type="OMA" id="VASWPWF"/>
<dbReference type="GO" id="GO:0032968">
    <property type="term" value="P:positive regulation of transcription elongation by RNA polymerase II"/>
    <property type="evidence" value="ECO:0007669"/>
    <property type="project" value="EnsemblFungi"/>
</dbReference>
<dbReference type="RefSeq" id="XP_003686695.1">
    <property type="nucleotide sequence ID" value="XM_003686647.1"/>
</dbReference>
<comment type="subcellular location">
    <subcellularLocation>
        <location evidence="5">Cytoplasm</location>
    </subcellularLocation>
</comment>
<keyword evidence="5" id="KW-0866">Nonsense-mediated mRNA decay</keyword>
<dbReference type="CDD" id="cd18673">
    <property type="entry name" value="PIN_XRN1-2-like"/>
    <property type="match status" value="1"/>
</dbReference>
<sequence length="1492" mass="170775">MGIPKFFRYISERWPLILQLIENDQIPEFDNLYLDMNSILHNCTHGNDMDNTRQRLSEEEVYAKIFAYIDHLLNTIKPKKVFYMAIDGVAPRAKMNQQRSRRFRTAMDAETALKKAIANGDELPKGEPFDSNSITPGTEFMAKLTRNLKYFIHDKISNDLNWQNIEVVFSGHEVPGEGEHKIMDFIRNLRSQKDYEQNTRHCIYGLDADLIMLGLSTHDPHFSLLREEVKFGGRRNNSGSLPLEKQNFYLLHLSLLREYMNLEFIEISTNLQFKYEFDRILDDFILIMFVIGNDFLPNLPDLHLNKGAFPVILQTFKEALLHLDGYINENGKINLKRLGVWLNYLSQFELMNFEKDDIDVDWFNKQLENISLEGEKKRLRQGKKLLLKQQKKIVGAIKPWLLNLAQKPIKELSNLSKDNESALSLELSDSNIVENLEFLKNFAFDLGLFVSHSKSKDSYSLNLDIDSINPVETEEEHQERIKSIKSNLKKYQNAILVEDKEELDNEQEIYDARFEAWKREYYQDKFNLFGSEKVVTEEEIKFDENDDTTNNTEIKRTVEYVNINSEEDVAEIARNYVEGLQWVLYYYYRGCPSWSWYYKGHYAPRISDLAKGLDQTFVFEKRHPFTPFQQLMAVLPERSKNLIPAVLRPLMFDEKSPILDFYPNEVQLDKNGKSADWEAVVLLSFVDEDRLVTAMQPYLEKLTPEEKERNSFGIDLTFRFNPQVDEVYKSPLNGVFSDIKHNHCMEIKFEMEKLDLHEIRYGLLPEAKDGKYLSAGFPSFDTIPFDAKLEYNETAVFQQPSKQQSMVIYINNVYEGDDVTIDEISNRFMKSIVYTKWPYLRESKLIGVSNGIETIGADEMTGKITKRNLSDLEKKEYNNLKNSMYRNYGKQQAVKIGDIKSIIKVVPVTGLARDSTGAYVKTFGSQIEYYPVQLMVDSIINVDKRFVEKPPQPIDQEFPEGSKVVFLGDYAYGGTATIDGYSSGSRLKLSVEKRSIRSEPTIGKIRHDIDKKLIKYQPSYIVSKTLKFHPLFLSKITSKYLVAGIDGRRVDVGIPIKFEGRRQKVLGYARRSVKGWEYSNLTIDLLNHYKKTFPEFIDKLARLKTNDIPNIGELYPELTNVKAAELLDRVKTWLKNATENFVTVSLESDSLSKASINAIEEAIIPYSTFAEQSEIKQLAKVPREAILDPKESLTKLRSQRFDLGDRVIYIQSSGKVPLFSKGTVVGYTTLPHSISVQVLFDNEIVAGNRFGGRLRTNRGLGLDASYLLNISNRQFIYHSKASKKTGGEQKNTAASIEAKKERVAKIRTARAQDLLTHINDNKSNTSAANDANIAPAAALPPIRHAANHIYSAVLNQYSNEGPATGNPQPISESNGDNQAGLPYHLPPGFVPPNPMMFSPPPHGPTGLPLPMGNFMHPPQGMFPPPVPMPMNGAMQHPPVDQKGSAELKSFIKNKKPQDDNKKNTSHKKHPQQNKNRNNGKKTAKNPSNKDTN</sequence>
<dbReference type="InterPro" id="IPR016494">
    <property type="entry name" value="5_3_exoribonuclease_1"/>
</dbReference>
<dbReference type="GeneID" id="11533711"/>
<evidence type="ECO:0000259" key="11">
    <source>
        <dbReference type="Pfam" id="PF18332"/>
    </source>
</evidence>
<evidence type="ECO:0000256" key="4">
    <source>
        <dbReference type="ARBA" id="ARBA00038299"/>
    </source>
</evidence>
<dbReference type="Gene3D" id="2.30.30.30">
    <property type="match status" value="2"/>
</dbReference>
<dbReference type="Proteomes" id="UP000005666">
    <property type="component" value="Chromosome 8"/>
</dbReference>
<dbReference type="GO" id="GO:0032204">
    <property type="term" value="P:regulation of telomere maintenance"/>
    <property type="evidence" value="ECO:0007669"/>
    <property type="project" value="EnsemblFungi"/>
</dbReference>
<name>G8BWV7_TETPH</name>
<dbReference type="eggNOG" id="KOG2045">
    <property type="taxonomic scope" value="Eukaryota"/>
</dbReference>
<accession>G8BWV7</accession>
<feature type="compositionally biased region" description="Basic residues" evidence="7">
    <location>
        <begin position="1463"/>
        <end position="1483"/>
    </location>
</feature>
<dbReference type="GO" id="GO:0110155">
    <property type="term" value="P:NAD-cap decapping"/>
    <property type="evidence" value="ECO:0007669"/>
    <property type="project" value="EnsemblFungi"/>
</dbReference>
<dbReference type="Pfam" id="PF17846">
    <property type="entry name" value="XRN_M"/>
    <property type="match status" value="2"/>
</dbReference>
<feature type="domain" description="Exoribonuclease Xrn1 D2/D3" evidence="12">
    <location>
        <begin position="953"/>
        <end position="1181"/>
    </location>
</feature>
<dbReference type="Gene3D" id="3.30.1370.250">
    <property type="match status" value="1"/>
</dbReference>
<dbReference type="Gene3D" id="6.10.140.950">
    <property type="match status" value="1"/>
</dbReference>
<proteinExistence type="inferred from homology"/>
<evidence type="ECO:0000256" key="2">
    <source>
        <dbReference type="ARBA" id="ARBA00022801"/>
    </source>
</evidence>
<feature type="domain" description="Xrn1 N-terminal" evidence="8">
    <location>
        <begin position="1"/>
        <end position="228"/>
    </location>
</feature>
<dbReference type="GO" id="GO:0060261">
    <property type="term" value="P:positive regulation of transcription initiation by RNA polymerase II"/>
    <property type="evidence" value="ECO:0007669"/>
    <property type="project" value="EnsemblFungi"/>
</dbReference>
<evidence type="ECO:0000259" key="8">
    <source>
        <dbReference type="Pfam" id="PF03159"/>
    </source>
</evidence>
<dbReference type="InterPro" id="IPR014722">
    <property type="entry name" value="Rib_uL2_dom2"/>
</dbReference>
<dbReference type="InterPro" id="IPR041412">
    <property type="entry name" value="Xrn1_helical"/>
</dbReference>
<dbReference type="FunFam" id="2.30.30.750:FF:000002">
    <property type="entry name" value="5'-3' exoribonuclease 1"/>
    <property type="match status" value="1"/>
</dbReference>
<dbReference type="GO" id="GO:0010494">
    <property type="term" value="C:cytoplasmic stress granule"/>
    <property type="evidence" value="ECO:0007669"/>
    <property type="project" value="EnsemblFungi"/>
</dbReference>
<dbReference type="Pfam" id="PF03159">
    <property type="entry name" value="XRN_N"/>
    <property type="match status" value="1"/>
</dbReference>
<evidence type="ECO:0000259" key="12">
    <source>
        <dbReference type="Pfam" id="PF18334"/>
    </source>
</evidence>
<dbReference type="GO" id="GO:0004534">
    <property type="term" value="F:5'-3' RNA exonuclease activity"/>
    <property type="evidence" value="ECO:0007669"/>
    <property type="project" value="EnsemblFungi"/>
</dbReference>
<dbReference type="GO" id="GO:0070651">
    <property type="term" value="P:nonfunctional rRNA decay"/>
    <property type="evidence" value="ECO:0007669"/>
    <property type="project" value="EnsemblFungi"/>
</dbReference>
<dbReference type="Gene3D" id="1.25.40.1050">
    <property type="match status" value="1"/>
</dbReference>
<dbReference type="GO" id="GO:0070479">
    <property type="term" value="P:nuclear-transcribed mRNA catabolic process, 5'-3' exonucleolytic nonsense-mediated decay"/>
    <property type="evidence" value="ECO:0007669"/>
    <property type="project" value="EnsemblFungi"/>
</dbReference>
<evidence type="ECO:0000259" key="10">
    <source>
        <dbReference type="Pfam" id="PF18129"/>
    </source>
</evidence>
<feature type="domain" description="Xrn1 helical" evidence="9">
    <location>
        <begin position="562"/>
        <end position="718"/>
    </location>
</feature>
<dbReference type="InterPro" id="IPR041106">
    <property type="entry name" value="XRN1_D2_D3"/>
</dbReference>
<dbReference type="InterPro" id="IPR041385">
    <property type="entry name" value="SH3_12"/>
</dbReference>
<dbReference type="GO" id="GO:0006364">
    <property type="term" value="P:rRNA processing"/>
    <property type="evidence" value="ECO:0007669"/>
    <property type="project" value="EnsemblFungi"/>
</dbReference>
<dbReference type="HOGENOM" id="CLU_001581_1_2_1"/>
<evidence type="ECO:0000313" key="14">
    <source>
        <dbReference type="Proteomes" id="UP000005666"/>
    </source>
</evidence>
<feature type="coiled-coil region" evidence="6">
    <location>
        <begin position="474"/>
        <end position="520"/>
    </location>
</feature>
<dbReference type="Pfam" id="PF18334">
    <property type="entry name" value="XRN1_D2_D3"/>
    <property type="match status" value="1"/>
</dbReference>